<sequence>MRATCMRVVSAYVCFGRLRYVRVKSPCDRPELLPIYSATSLKHTAEDTQQHTPPGHIILTTGEPVVPLLIC</sequence>
<accession>A0A2H9T2Q7</accession>
<comment type="caution">
    <text evidence="1">The sequence shown here is derived from an EMBL/GenBank/DDBJ whole genome shotgun (WGS) entry which is preliminary data.</text>
</comment>
<protein>
    <submittedName>
        <fullName evidence="1">Uncharacterized protein</fullName>
    </submittedName>
</protein>
<proteinExistence type="predicted"/>
<gene>
    <name evidence="1" type="ORF">CI610_03560</name>
</gene>
<dbReference type="EMBL" id="NSIT01000540">
    <property type="protein sequence ID" value="PJE77515.1"/>
    <property type="molecule type" value="Genomic_DNA"/>
</dbReference>
<reference evidence="1" key="1">
    <citation type="journal article" date="2017" name="Appl. Environ. Microbiol.">
        <title>Molecular characterization of an Endozoicomonas-like organism causing infection in king scallop Pecten maximus L.</title>
        <authorList>
            <person name="Cano I."/>
            <person name="van Aerle R."/>
            <person name="Ross S."/>
            <person name="Verner-Jeffreys D.W."/>
            <person name="Paley R.K."/>
            <person name="Rimmer G."/>
            <person name="Ryder D."/>
            <person name="Hooper P."/>
            <person name="Stone D."/>
            <person name="Feist S.W."/>
        </authorList>
    </citation>
    <scope>NUCLEOTIDE SEQUENCE</scope>
</reference>
<evidence type="ECO:0000313" key="1">
    <source>
        <dbReference type="EMBL" id="PJE77515.1"/>
    </source>
</evidence>
<name>A0A2H9T2Q7_9ZZZZ</name>
<dbReference type="AlphaFoldDB" id="A0A2H9T2Q7"/>
<organism evidence="1">
    <name type="scientific">invertebrate metagenome</name>
    <dbReference type="NCBI Taxonomy" id="1711999"/>
    <lineage>
        <taxon>unclassified sequences</taxon>
        <taxon>metagenomes</taxon>
        <taxon>organismal metagenomes</taxon>
    </lineage>
</organism>